<name>A0ABQ2K5X8_9NOCA</name>
<dbReference type="CDD" id="cd04683">
    <property type="entry name" value="NUDIX_Hydrolase"/>
    <property type="match status" value="1"/>
</dbReference>
<dbReference type="PROSITE" id="PS51462">
    <property type="entry name" value="NUDIX"/>
    <property type="match status" value="1"/>
</dbReference>
<protein>
    <recommendedName>
        <fullName evidence="3">Nudix hydrolase domain-containing protein</fullName>
    </recommendedName>
</protein>
<dbReference type="EMBL" id="BMNE01000001">
    <property type="protein sequence ID" value="GGN71580.1"/>
    <property type="molecule type" value="Genomic_DNA"/>
</dbReference>
<dbReference type="Proteomes" id="UP000658127">
    <property type="component" value="Unassembled WGS sequence"/>
</dbReference>
<dbReference type="PANTHER" id="PTHR43046:SF16">
    <property type="entry name" value="ADP-RIBOSE PYROPHOSPHATASE YJHB-RELATED"/>
    <property type="match status" value="1"/>
</dbReference>
<evidence type="ECO:0000313" key="5">
    <source>
        <dbReference type="Proteomes" id="UP000658127"/>
    </source>
</evidence>
<gene>
    <name evidence="4" type="ORF">GCM10011610_11980</name>
</gene>
<dbReference type="SUPFAM" id="SSF55811">
    <property type="entry name" value="Nudix"/>
    <property type="match status" value="1"/>
</dbReference>
<feature type="domain" description="Nudix hydrolase" evidence="3">
    <location>
        <begin position="26"/>
        <end position="154"/>
    </location>
</feature>
<dbReference type="Gene3D" id="3.90.79.10">
    <property type="entry name" value="Nucleoside Triphosphate Pyrophosphohydrolase"/>
    <property type="match status" value="1"/>
</dbReference>
<dbReference type="InterPro" id="IPR015797">
    <property type="entry name" value="NUDIX_hydrolase-like_dom_sf"/>
</dbReference>
<evidence type="ECO:0000256" key="1">
    <source>
        <dbReference type="ARBA" id="ARBA00001946"/>
    </source>
</evidence>
<comment type="cofactor">
    <cofactor evidence="1">
        <name>Mg(2+)</name>
        <dbReference type="ChEBI" id="CHEBI:18420"/>
    </cofactor>
</comment>
<proteinExistence type="predicted"/>
<accession>A0ABQ2K5X8</accession>
<organism evidence="4 5">
    <name type="scientific">Nocardia rhizosphaerihabitans</name>
    <dbReference type="NCBI Taxonomy" id="1691570"/>
    <lineage>
        <taxon>Bacteria</taxon>
        <taxon>Bacillati</taxon>
        <taxon>Actinomycetota</taxon>
        <taxon>Actinomycetes</taxon>
        <taxon>Mycobacteriales</taxon>
        <taxon>Nocardiaceae</taxon>
        <taxon>Nocardia</taxon>
    </lineage>
</organism>
<comment type="caution">
    <text evidence="4">The sequence shown here is derived from an EMBL/GenBank/DDBJ whole genome shotgun (WGS) entry which is preliminary data.</text>
</comment>
<dbReference type="PROSITE" id="PS00893">
    <property type="entry name" value="NUDIX_BOX"/>
    <property type="match status" value="1"/>
</dbReference>
<dbReference type="InterPro" id="IPR000086">
    <property type="entry name" value="NUDIX_hydrolase_dom"/>
</dbReference>
<sequence>MLSVYPECGWGMGGLVVLGRVDFVDKYRVLVGVHLVLLDGDGRVLLGRRRDTGFGDGLFHVPAGHLEAGESAVAALIREAREEVGVDIDAGDVEFAHVLHSAERVQIFFTVRRWRGAVTNCEPEKCSELRWFDVVALPTEIVEYCRVGLGSVLSGRAFSEFGWQDA</sequence>
<evidence type="ECO:0000313" key="4">
    <source>
        <dbReference type="EMBL" id="GGN71580.1"/>
    </source>
</evidence>
<reference evidence="5" key="1">
    <citation type="journal article" date="2019" name="Int. J. Syst. Evol. Microbiol.">
        <title>The Global Catalogue of Microorganisms (GCM) 10K type strain sequencing project: providing services to taxonomists for standard genome sequencing and annotation.</title>
        <authorList>
            <consortium name="The Broad Institute Genomics Platform"/>
            <consortium name="The Broad Institute Genome Sequencing Center for Infectious Disease"/>
            <person name="Wu L."/>
            <person name="Ma J."/>
        </authorList>
    </citation>
    <scope>NUCLEOTIDE SEQUENCE [LARGE SCALE GENOMIC DNA]</scope>
    <source>
        <strain evidence="5">CGMCC 4.7329</strain>
    </source>
</reference>
<dbReference type="PANTHER" id="PTHR43046">
    <property type="entry name" value="GDP-MANNOSE MANNOSYL HYDROLASE"/>
    <property type="match status" value="1"/>
</dbReference>
<evidence type="ECO:0000256" key="2">
    <source>
        <dbReference type="ARBA" id="ARBA00022801"/>
    </source>
</evidence>
<keyword evidence="2" id="KW-0378">Hydrolase</keyword>
<keyword evidence="5" id="KW-1185">Reference proteome</keyword>
<dbReference type="InterPro" id="IPR020084">
    <property type="entry name" value="NUDIX_hydrolase_CS"/>
</dbReference>
<dbReference type="Pfam" id="PF00293">
    <property type="entry name" value="NUDIX"/>
    <property type="match status" value="1"/>
</dbReference>
<evidence type="ECO:0000259" key="3">
    <source>
        <dbReference type="PROSITE" id="PS51462"/>
    </source>
</evidence>